<dbReference type="InterPro" id="IPR011009">
    <property type="entry name" value="Kinase-like_dom_sf"/>
</dbReference>
<dbReference type="Pfam" id="PF00433">
    <property type="entry name" value="Pkinase_C"/>
    <property type="match status" value="1"/>
</dbReference>
<protein>
    <recommendedName>
        <fullName evidence="2">non-specific serine/threonine protein kinase</fullName>
        <ecNumber evidence="2">2.7.11.1</ecNumber>
    </recommendedName>
</protein>
<dbReference type="SUPFAM" id="SSF56112">
    <property type="entry name" value="Protein kinase-like (PK-like)"/>
    <property type="match status" value="1"/>
</dbReference>
<feature type="domain" description="Protein kinase" evidence="15">
    <location>
        <begin position="283"/>
        <end position="540"/>
    </location>
</feature>
<dbReference type="InterPro" id="IPR011993">
    <property type="entry name" value="PH-like_dom_sf"/>
</dbReference>
<comment type="catalytic activity">
    <reaction evidence="10">
        <text>L-threonyl-[protein] + ATP = O-phospho-L-threonyl-[protein] + ADP + H(+)</text>
        <dbReference type="Rhea" id="RHEA:46608"/>
        <dbReference type="Rhea" id="RHEA-COMP:11060"/>
        <dbReference type="Rhea" id="RHEA-COMP:11605"/>
        <dbReference type="ChEBI" id="CHEBI:15378"/>
        <dbReference type="ChEBI" id="CHEBI:30013"/>
        <dbReference type="ChEBI" id="CHEBI:30616"/>
        <dbReference type="ChEBI" id="CHEBI:61977"/>
        <dbReference type="ChEBI" id="CHEBI:456216"/>
        <dbReference type="EC" id="2.7.11.1"/>
    </reaction>
</comment>
<gene>
    <name evidence="17" type="ORF">HUG17_7568</name>
</gene>
<feature type="binding site" evidence="12">
    <location>
        <position position="312"/>
    </location>
    <ligand>
        <name>ATP</name>
        <dbReference type="ChEBI" id="CHEBI:30616"/>
    </ligand>
</feature>
<evidence type="ECO:0000259" key="16">
    <source>
        <dbReference type="PROSITE" id="PS51285"/>
    </source>
</evidence>
<evidence type="ECO:0000256" key="2">
    <source>
        <dbReference type="ARBA" id="ARBA00012513"/>
    </source>
</evidence>
<comment type="caution">
    <text evidence="17">The sequence shown here is derived from an EMBL/GenBank/DDBJ whole genome shotgun (WGS) entry which is preliminary data.</text>
</comment>
<sequence>MSEGQHQQQQSPLHHQLGSPPPPSSSSSSVIGSTGMMVDSSIPVQLVSIPPPNITLPTSLHQQQQQQQQHQQQQQQPTTSSSLSATTISNQGAFYNLTLSMALEIPPTVAIEEYTSDDSQYPLQHLPHQPMIKPTVVKEGWIYKRGEHIKNWRPRYFVLFTDGSLRGFKKRPDPGNYDDPMNNFTVRGCQIMKTDRPKQFTFIIRGLQWTSIIERTFHVDSEQDRDAWCTAIAHVSQSLPPLDPTQSTDVEMSDANVTADSMNRLQITSRESSRGRRIQLDDFEYLKVLGKGTFGKVILCREKKSGSLFAIKVLKKEVIIEKDEVAHTLTENRVLRYTKHPFLISLKYSFQTEDLLCFVMEYVNGGELFFHLTHERKFSESRTRFYACQIILALDYLHSRGIIYRDLKLENLLLDNEGNIKIADFGLCKEEITYGSTTKTFCGTPEYLAPEILDDTDYGRAVDWWGLGVAMYEMIIGRLPFYNNDHDILFELILVEEVRFPSTISPEAKDMLSGLLKKDPTHRLGGGPDDAKQIMFHPFFRGVNWQDVLEKKIEPPFKPQVTSETDTKYFDQEFTGESVQLTPPERTNTLSLISEEIEQPYFQQFSYHGSATTLADSVNS</sequence>
<evidence type="ECO:0000256" key="3">
    <source>
        <dbReference type="ARBA" id="ARBA00022473"/>
    </source>
</evidence>
<evidence type="ECO:0000256" key="4">
    <source>
        <dbReference type="ARBA" id="ARBA00022527"/>
    </source>
</evidence>
<name>A0A9D4NT14_DERFA</name>
<dbReference type="InterPro" id="IPR039026">
    <property type="entry name" value="PH_PKB"/>
</dbReference>
<evidence type="ECO:0000256" key="8">
    <source>
        <dbReference type="ARBA" id="ARBA00022777"/>
    </source>
</evidence>
<dbReference type="SUPFAM" id="SSF50729">
    <property type="entry name" value="PH domain-like"/>
    <property type="match status" value="1"/>
</dbReference>
<comment type="similarity">
    <text evidence="1">Belongs to the protein kinase superfamily. AGC Ser/Thr protein kinase family. RAC subfamily.</text>
</comment>
<dbReference type="EC" id="2.7.11.1" evidence="2"/>
<dbReference type="FunFam" id="1.10.510.10:FF:000033">
    <property type="entry name" value="Non-specific serine/threonine protein kinase"/>
    <property type="match status" value="1"/>
</dbReference>
<evidence type="ECO:0000256" key="6">
    <source>
        <dbReference type="ARBA" id="ARBA00022679"/>
    </source>
</evidence>
<keyword evidence="4" id="KW-0723">Serine/threonine-protein kinase</keyword>
<proteinExistence type="inferred from homology"/>
<dbReference type="SMART" id="SM00220">
    <property type="entry name" value="S_TKc"/>
    <property type="match status" value="1"/>
</dbReference>
<feature type="region of interest" description="Disordered" evidence="13">
    <location>
        <begin position="1"/>
        <end position="35"/>
    </location>
</feature>
<dbReference type="Pfam" id="PF00069">
    <property type="entry name" value="Pkinase"/>
    <property type="match status" value="1"/>
</dbReference>
<evidence type="ECO:0000259" key="14">
    <source>
        <dbReference type="PROSITE" id="PS50003"/>
    </source>
</evidence>
<dbReference type="CDD" id="cd01241">
    <property type="entry name" value="PH_PKB"/>
    <property type="match status" value="1"/>
</dbReference>
<reference evidence="17" key="1">
    <citation type="submission" date="2020-06" db="EMBL/GenBank/DDBJ databases">
        <authorList>
            <person name="Ji K."/>
            <person name="Li J."/>
        </authorList>
    </citation>
    <scope>NUCLEOTIDE SEQUENCE</scope>
    <source>
        <strain evidence="17">JKM2019</strain>
        <tissue evidence="17">Whole body</tissue>
    </source>
</reference>
<dbReference type="GO" id="GO:0008582">
    <property type="term" value="P:regulation of synaptic assembly at neuromuscular junction"/>
    <property type="evidence" value="ECO:0007669"/>
    <property type="project" value="UniProtKB-ARBA"/>
</dbReference>
<keyword evidence="6" id="KW-0808">Transferase</keyword>
<dbReference type="Gene3D" id="1.10.510.10">
    <property type="entry name" value="Transferase(Phosphotransferase) domain 1"/>
    <property type="match status" value="1"/>
</dbReference>
<dbReference type="GO" id="GO:0004674">
    <property type="term" value="F:protein serine/threonine kinase activity"/>
    <property type="evidence" value="ECO:0007669"/>
    <property type="project" value="UniProtKB-KW"/>
</dbReference>
<feature type="compositionally biased region" description="Low complexity" evidence="13">
    <location>
        <begin position="1"/>
        <end position="18"/>
    </location>
</feature>
<feature type="region of interest" description="Disordered" evidence="13">
    <location>
        <begin position="48"/>
        <end position="84"/>
    </location>
</feature>
<evidence type="ECO:0000259" key="15">
    <source>
        <dbReference type="PROSITE" id="PS50011"/>
    </source>
</evidence>
<comment type="catalytic activity">
    <reaction evidence="11">
        <text>L-seryl-[protein] + ATP = O-phospho-L-seryl-[protein] + ADP + H(+)</text>
        <dbReference type="Rhea" id="RHEA:17989"/>
        <dbReference type="Rhea" id="RHEA-COMP:9863"/>
        <dbReference type="Rhea" id="RHEA-COMP:11604"/>
        <dbReference type="ChEBI" id="CHEBI:15378"/>
        <dbReference type="ChEBI" id="CHEBI:29999"/>
        <dbReference type="ChEBI" id="CHEBI:30616"/>
        <dbReference type="ChEBI" id="CHEBI:83421"/>
        <dbReference type="ChEBI" id="CHEBI:456216"/>
        <dbReference type="EC" id="2.7.11.1"/>
    </reaction>
</comment>
<evidence type="ECO:0000256" key="7">
    <source>
        <dbReference type="ARBA" id="ARBA00022741"/>
    </source>
</evidence>
<dbReference type="PANTHER" id="PTHR24351">
    <property type="entry name" value="RIBOSOMAL PROTEIN S6 KINASE"/>
    <property type="match status" value="1"/>
</dbReference>
<keyword evidence="7 12" id="KW-0547">Nucleotide-binding</keyword>
<organism evidence="17">
    <name type="scientific">Dermatophagoides farinae</name>
    <name type="common">American house dust mite</name>
    <dbReference type="NCBI Taxonomy" id="6954"/>
    <lineage>
        <taxon>Eukaryota</taxon>
        <taxon>Metazoa</taxon>
        <taxon>Ecdysozoa</taxon>
        <taxon>Arthropoda</taxon>
        <taxon>Chelicerata</taxon>
        <taxon>Arachnida</taxon>
        <taxon>Acari</taxon>
        <taxon>Acariformes</taxon>
        <taxon>Sarcoptiformes</taxon>
        <taxon>Astigmata</taxon>
        <taxon>Psoroptidia</taxon>
        <taxon>Analgoidea</taxon>
        <taxon>Pyroglyphidae</taxon>
        <taxon>Dermatophagoidinae</taxon>
        <taxon>Dermatophagoides</taxon>
    </lineage>
</organism>
<accession>A0A9D4NT14</accession>
<dbReference type="AlphaFoldDB" id="A0A9D4NT14"/>
<evidence type="ECO:0000256" key="12">
    <source>
        <dbReference type="PROSITE-ProRule" id="PRU10141"/>
    </source>
</evidence>
<dbReference type="InterPro" id="IPR000961">
    <property type="entry name" value="AGC-kinase_C"/>
</dbReference>
<dbReference type="InterPro" id="IPR017892">
    <property type="entry name" value="Pkinase_C"/>
</dbReference>
<evidence type="ECO:0000256" key="10">
    <source>
        <dbReference type="ARBA" id="ARBA00047899"/>
    </source>
</evidence>
<dbReference type="Gene3D" id="3.30.200.20">
    <property type="entry name" value="Phosphorylase Kinase, domain 1"/>
    <property type="match status" value="1"/>
</dbReference>
<evidence type="ECO:0000256" key="11">
    <source>
        <dbReference type="ARBA" id="ARBA00048679"/>
    </source>
</evidence>
<dbReference type="OrthoDB" id="63267at2759"/>
<keyword evidence="8 17" id="KW-0418">Kinase</keyword>
<feature type="compositionally biased region" description="Low complexity" evidence="13">
    <location>
        <begin position="61"/>
        <end position="84"/>
    </location>
</feature>
<dbReference type="PROSITE" id="PS00108">
    <property type="entry name" value="PROTEIN_KINASE_ST"/>
    <property type="match status" value="1"/>
</dbReference>
<dbReference type="Proteomes" id="UP000828236">
    <property type="component" value="Unassembled WGS sequence"/>
</dbReference>
<feature type="domain" description="AGC-kinase C-terminal" evidence="16">
    <location>
        <begin position="541"/>
        <end position="617"/>
    </location>
</feature>
<dbReference type="InterPro" id="IPR017441">
    <property type="entry name" value="Protein_kinase_ATP_BS"/>
</dbReference>
<evidence type="ECO:0000256" key="13">
    <source>
        <dbReference type="SAM" id="MobiDB-lite"/>
    </source>
</evidence>
<dbReference type="FunFam" id="2.30.29.30:FF:000404">
    <property type="entry name" value="Non-specific serine/threonine protein kinase"/>
    <property type="match status" value="1"/>
</dbReference>
<evidence type="ECO:0000256" key="9">
    <source>
        <dbReference type="ARBA" id="ARBA00022840"/>
    </source>
</evidence>
<dbReference type="PROSITE" id="PS00107">
    <property type="entry name" value="PROTEIN_KINASE_ATP"/>
    <property type="match status" value="1"/>
</dbReference>
<dbReference type="InterPro" id="IPR001849">
    <property type="entry name" value="PH_domain"/>
</dbReference>
<dbReference type="FunFam" id="3.30.200.20:FF:001053">
    <property type="entry name" value="Non-specific serine/threonine protein kinase"/>
    <property type="match status" value="1"/>
</dbReference>
<dbReference type="Gene3D" id="2.30.29.30">
    <property type="entry name" value="Pleckstrin-homology domain (PH domain)/Phosphotyrosine-binding domain (PTB)"/>
    <property type="match status" value="1"/>
</dbReference>
<keyword evidence="5" id="KW-0597">Phosphoprotein</keyword>
<dbReference type="CDD" id="cd05571">
    <property type="entry name" value="STKc_PKB"/>
    <property type="match status" value="1"/>
</dbReference>
<reference evidence="17" key="2">
    <citation type="journal article" date="2021" name="World Allergy Organ. J.">
        <title>Chromosome-level assembly of Dermatophagoides farinae genome and transcriptome reveals two novel allergens Der f 37 and Der f 39.</title>
        <authorList>
            <person name="Chen J."/>
            <person name="Cai Z."/>
            <person name="Fan D."/>
            <person name="Hu J."/>
            <person name="Hou Y."/>
            <person name="He Y."/>
            <person name="Zhang Z."/>
            <person name="Zhao Z."/>
            <person name="Gao P."/>
            <person name="Hu W."/>
            <person name="Sun J."/>
            <person name="Li J."/>
            <person name="Ji K."/>
        </authorList>
    </citation>
    <scope>NUCLEOTIDE SEQUENCE</scope>
    <source>
        <strain evidence="17">JKM2019</strain>
    </source>
</reference>
<dbReference type="GO" id="GO:0008286">
    <property type="term" value="P:insulin receptor signaling pathway"/>
    <property type="evidence" value="ECO:0007669"/>
    <property type="project" value="UniProtKB-ARBA"/>
</dbReference>
<evidence type="ECO:0000256" key="1">
    <source>
        <dbReference type="ARBA" id="ARBA00006935"/>
    </source>
</evidence>
<evidence type="ECO:0000256" key="5">
    <source>
        <dbReference type="ARBA" id="ARBA00022553"/>
    </source>
</evidence>
<dbReference type="InterPro" id="IPR000719">
    <property type="entry name" value="Prot_kinase_dom"/>
</dbReference>
<dbReference type="InterPro" id="IPR008271">
    <property type="entry name" value="Ser/Thr_kinase_AS"/>
</dbReference>
<evidence type="ECO:0000313" key="17">
    <source>
        <dbReference type="EMBL" id="KAH7637362.1"/>
    </source>
</evidence>
<keyword evidence="9 12" id="KW-0067">ATP-binding</keyword>
<dbReference type="GO" id="GO:0005524">
    <property type="term" value="F:ATP binding"/>
    <property type="evidence" value="ECO:0007669"/>
    <property type="project" value="UniProtKB-UniRule"/>
</dbReference>
<dbReference type="Pfam" id="PF00169">
    <property type="entry name" value="PH"/>
    <property type="match status" value="1"/>
</dbReference>
<dbReference type="PROSITE" id="PS50003">
    <property type="entry name" value="PH_DOMAIN"/>
    <property type="match status" value="1"/>
</dbReference>
<dbReference type="EMBL" id="SDOV01000009">
    <property type="protein sequence ID" value="KAH7637362.1"/>
    <property type="molecule type" value="Genomic_DNA"/>
</dbReference>
<dbReference type="SMART" id="SM00233">
    <property type="entry name" value="PH"/>
    <property type="match status" value="1"/>
</dbReference>
<dbReference type="PROSITE" id="PS51285">
    <property type="entry name" value="AGC_KINASE_CTER"/>
    <property type="match status" value="1"/>
</dbReference>
<keyword evidence="3" id="KW-0217">Developmental protein</keyword>
<feature type="domain" description="PH" evidence="14">
    <location>
        <begin position="135"/>
        <end position="237"/>
    </location>
</feature>
<dbReference type="PROSITE" id="PS50011">
    <property type="entry name" value="PROTEIN_KINASE_DOM"/>
    <property type="match status" value="1"/>
</dbReference>
<dbReference type="SMART" id="SM00133">
    <property type="entry name" value="S_TK_X"/>
    <property type="match status" value="1"/>
</dbReference>